<feature type="region of interest" description="Disordered" evidence="1">
    <location>
        <begin position="37"/>
        <end position="88"/>
    </location>
</feature>
<feature type="transmembrane region" description="Helical" evidence="2">
    <location>
        <begin position="340"/>
        <end position="362"/>
    </location>
</feature>
<evidence type="ECO:0000313" key="4">
    <source>
        <dbReference type="Ensembl" id="ENSSSCP00065036256.1"/>
    </source>
</evidence>
<dbReference type="SUPFAM" id="SSF48726">
    <property type="entry name" value="Immunoglobulin"/>
    <property type="match status" value="1"/>
</dbReference>
<dbReference type="InterPro" id="IPR036179">
    <property type="entry name" value="Ig-like_dom_sf"/>
</dbReference>
<evidence type="ECO:0000259" key="3">
    <source>
        <dbReference type="Pfam" id="PF07686"/>
    </source>
</evidence>
<dbReference type="AlphaFoldDB" id="A0A8D1ZH48"/>
<dbReference type="InterPro" id="IPR050150">
    <property type="entry name" value="IgV_Light_Chain"/>
</dbReference>
<dbReference type="PANTHER" id="PTHR23267">
    <property type="entry name" value="IMMUNOGLOBULIN LIGHT CHAIN"/>
    <property type="match status" value="1"/>
</dbReference>
<keyword evidence="2" id="KW-0812">Transmembrane</keyword>
<dbReference type="InterPro" id="IPR013106">
    <property type="entry name" value="Ig_V-set"/>
</dbReference>
<proteinExistence type="predicted"/>
<keyword evidence="2" id="KW-1133">Transmembrane helix</keyword>
<dbReference type="Pfam" id="PF07686">
    <property type="entry name" value="V-set"/>
    <property type="match status" value="1"/>
</dbReference>
<organism evidence="4 5">
    <name type="scientific">Sus scrofa</name>
    <name type="common">Pig</name>
    <dbReference type="NCBI Taxonomy" id="9823"/>
    <lineage>
        <taxon>Eukaryota</taxon>
        <taxon>Metazoa</taxon>
        <taxon>Chordata</taxon>
        <taxon>Craniata</taxon>
        <taxon>Vertebrata</taxon>
        <taxon>Euteleostomi</taxon>
        <taxon>Mammalia</taxon>
        <taxon>Eutheria</taxon>
        <taxon>Laurasiatheria</taxon>
        <taxon>Artiodactyla</taxon>
        <taxon>Suina</taxon>
        <taxon>Suidae</taxon>
        <taxon>Sus</taxon>
    </lineage>
</organism>
<evidence type="ECO:0000256" key="1">
    <source>
        <dbReference type="SAM" id="MobiDB-lite"/>
    </source>
</evidence>
<dbReference type="InterPro" id="IPR013783">
    <property type="entry name" value="Ig-like_fold"/>
</dbReference>
<name>A0A8D1ZH48_PIG</name>
<feature type="compositionally biased region" description="Low complexity" evidence="1">
    <location>
        <begin position="37"/>
        <end position="48"/>
    </location>
</feature>
<sequence>LTAQVTGDRDGEGAVLTQLLSTSGSLGQRVTLSCTGSSSNIGSGNTVNWSQQLPGKAPRTIIDGNSNRPSGVPDQFSGSKSGSSGTLTITGLQDSLDGPTVLQARGQGRPKPAVPQPGTPWAEPSSVRSAAAFVSLAKDRLRPAPVNCVPSWSPFTVWSAQASVTRAALRGLPEIPLVPSPHHCCLSCPQLSSQAEGPDAGPTEVSAVGQRGCHLHEGPSLSPRMKRGRTDQGLLCFSCGAAEGSPRDSLHLGRVPSLLTLLAHTELQVLGTLDKRPPCLTGGRFPSCCLFRLSLLHLFPLLLTPWAQALPPAEPDGVSSTLLCPHVTHYSPRGNVSGKLYVPLLLICVSFFFFFFFLPFLGPLPRHMDIPRLGGESEM</sequence>
<evidence type="ECO:0000313" key="5">
    <source>
        <dbReference type="Proteomes" id="UP000694725"/>
    </source>
</evidence>
<feature type="region of interest" description="Disordered" evidence="1">
    <location>
        <begin position="105"/>
        <end position="125"/>
    </location>
</feature>
<dbReference type="Gene3D" id="2.60.40.10">
    <property type="entry name" value="Immunoglobulins"/>
    <property type="match status" value="1"/>
</dbReference>
<accession>A0A8D1ZH48</accession>
<dbReference type="Proteomes" id="UP000694725">
    <property type="component" value="Unplaced"/>
</dbReference>
<reference evidence="4" key="1">
    <citation type="submission" date="2025-08" db="UniProtKB">
        <authorList>
            <consortium name="Ensembl"/>
        </authorList>
    </citation>
    <scope>IDENTIFICATION</scope>
</reference>
<feature type="domain" description="Immunoglobulin V-set" evidence="3">
    <location>
        <begin position="21"/>
        <end position="93"/>
    </location>
</feature>
<evidence type="ECO:0000256" key="2">
    <source>
        <dbReference type="SAM" id="Phobius"/>
    </source>
</evidence>
<protein>
    <recommendedName>
        <fullName evidence="3">Immunoglobulin V-set domain-containing protein</fullName>
    </recommendedName>
</protein>
<keyword evidence="2" id="KW-0472">Membrane</keyword>
<dbReference type="Ensembl" id="ENSSSCT00065083196.1">
    <property type="protein sequence ID" value="ENSSSCP00065036256.1"/>
    <property type="gene ID" value="ENSSSCG00065060735.1"/>
</dbReference>